<name>A0A7X2T9W4_9FIRM</name>
<evidence type="ECO:0000313" key="2">
    <source>
        <dbReference type="EMBL" id="MSS18851.1"/>
    </source>
</evidence>
<dbReference type="AlphaFoldDB" id="A0A7X2T9W4"/>
<accession>A0A7X2T9W4</accession>
<comment type="caution">
    <text evidence="2">The sequence shown here is derived from an EMBL/GenBank/DDBJ whole genome shotgun (WGS) entry which is preliminary data.</text>
</comment>
<gene>
    <name evidence="2" type="ORF">FYJ52_00235</name>
</gene>
<protein>
    <submittedName>
        <fullName evidence="2">Uncharacterized protein</fullName>
    </submittedName>
</protein>
<dbReference type="EMBL" id="VUMO01000001">
    <property type="protein sequence ID" value="MSS18851.1"/>
    <property type="molecule type" value="Genomic_DNA"/>
</dbReference>
<feature type="region of interest" description="Disordered" evidence="1">
    <location>
        <begin position="1"/>
        <end position="28"/>
    </location>
</feature>
<proteinExistence type="predicted"/>
<organism evidence="2 3">
    <name type="scientific">Pseudoramibacter porci</name>
    <dbReference type="NCBI Taxonomy" id="2606631"/>
    <lineage>
        <taxon>Bacteria</taxon>
        <taxon>Bacillati</taxon>
        <taxon>Bacillota</taxon>
        <taxon>Clostridia</taxon>
        <taxon>Eubacteriales</taxon>
        <taxon>Eubacteriaceae</taxon>
        <taxon>Pseudoramibacter</taxon>
    </lineage>
</organism>
<evidence type="ECO:0000313" key="3">
    <source>
        <dbReference type="Proteomes" id="UP000461754"/>
    </source>
</evidence>
<reference evidence="2 3" key="1">
    <citation type="submission" date="2019-08" db="EMBL/GenBank/DDBJ databases">
        <title>In-depth cultivation of the pig gut microbiome towards novel bacterial diversity and tailored functional studies.</title>
        <authorList>
            <person name="Wylensek D."/>
            <person name="Hitch T.C.A."/>
            <person name="Clavel T."/>
        </authorList>
    </citation>
    <scope>NUCLEOTIDE SEQUENCE [LARGE SCALE GENOMIC DNA]</scope>
    <source>
        <strain evidence="2 3">RF-744-FAT-4</strain>
    </source>
</reference>
<keyword evidence="3" id="KW-1185">Reference proteome</keyword>
<sequence length="133" mass="15407">MGGRGASSGISKKGNKYGSQYNTIRKKDKKPLQVGNIKFIAKNNRQSETLMETMTKGRVYVTVAGKNVLRITMFDKNNQRNKVIEKDHRTGKWHVHHGYLHREYSEKKHDPLTQNDKALLDKVLRIWKNDEKG</sequence>
<dbReference type="Proteomes" id="UP000461754">
    <property type="component" value="Unassembled WGS sequence"/>
</dbReference>
<evidence type="ECO:0000256" key="1">
    <source>
        <dbReference type="SAM" id="MobiDB-lite"/>
    </source>
</evidence>
<dbReference type="RefSeq" id="WP_154575260.1">
    <property type="nucleotide sequence ID" value="NZ_VUMO01000001.1"/>
</dbReference>